<feature type="region of interest" description="Disordered" evidence="7">
    <location>
        <begin position="498"/>
        <end position="518"/>
    </location>
</feature>
<keyword evidence="6" id="KW-0234">DNA repair</keyword>
<dbReference type="AlphaFoldDB" id="F0XMS7"/>
<feature type="compositionally biased region" description="Basic and acidic residues" evidence="7">
    <location>
        <begin position="130"/>
        <end position="153"/>
    </location>
</feature>
<keyword evidence="4" id="KW-0228">DNA excision</keyword>
<keyword evidence="9" id="KW-1185">Reference proteome</keyword>
<evidence type="ECO:0000256" key="3">
    <source>
        <dbReference type="ARBA" id="ARBA00022763"/>
    </source>
</evidence>
<dbReference type="InParanoid" id="F0XMS7"/>
<evidence type="ECO:0000256" key="2">
    <source>
        <dbReference type="ARBA" id="ARBA00022759"/>
    </source>
</evidence>
<evidence type="ECO:0000256" key="1">
    <source>
        <dbReference type="ARBA" id="ARBA00022722"/>
    </source>
</evidence>
<feature type="region of interest" description="Disordered" evidence="7">
    <location>
        <begin position="351"/>
        <end position="374"/>
    </location>
</feature>
<dbReference type="EMBL" id="GL629794">
    <property type="protein sequence ID" value="EFX01524.1"/>
    <property type="molecule type" value="Genomic_DNA"/>
</dbReference>
<dbReference type="HOGENOM" id="CLU_017168_4_0_1"/>
<dbReference type="InterPro" id="IPR036237">
    <property type="entry name" value="Xyl_isomerase-like_sf"/>
</dbReference>
<dbReference type="RefSeq" id="XP_014171006.1">
    <property type="nucleotide sequence ID" value="XM_014315531.1"/>
</dbReference>
<dbReference type="NCBIfam" id="TIGR00629">
    <property type="entry name" value="uvde"/>
    <property type="match status" value="1"/>
</dbReference>
<feature type="region of interest" description="Disordered" evidence="7">
    <location>
        <begin position="397"/>
        <end position="416"/>
    </location>
</feature>
<dbReference type="GO" id="GO:0005634">
    <property type="term" value="C:nucleus"/>
    <property type="evidence" value="ECO:0007669"/>
    <property type="project" value="EnsemblFungi"/>
</dbReference>
<dbReference type="Gene3D" id="3.20.20.150">
    <property type="entry name" value="Divalent-metal-dependent TIM barrel enzymes"/>
    <property type="match status" value="1"/>
</dbReference>
<evidence type="ECO:0000313" key="9">
    <source>
        <dbReference type="Proteomes" id="UP000007796"/>
    </source>
</evidence>
<dbReference type="OrthoDB" id="541883at2759"/>
<dbReference type="GO" id="GO:0006284">
    <property type="term" value="P:base-excision repair"/>
    <property type="evidence" value="ECO:0007669"/>
    <property type="project" value="EnsemblFungi"/>
</dbReference>
<gene>
    <name evidence="8" type="ORF">CMQ_6466</name>
</gene>
<keyword evidence="3" id="KW-0227">DNA damage</keyword>
<sequence>MATKRTRARLSSVRVDEDDVKISAASTTVIKEERKSTRASKRIKSQATGKDTTYTPIATTTKPKTTLTTKAKVDVVKPGPRLKYESPLEGGNLPLPWKGRLGYACLNTYLRTATPPVFCSRTCRLSSILEQRHPLQDPEQPPHRTKNRPDRTQPADTCRGQRYVEALGLANARDLAAMLRWNERFGIRFLRLSSDMFPFASHGEHGYALAPFAAETLAAAGCVAAKYGHRLTTHPGQYTQLGSPREDVVTAALRDLAYHAEMLRLLQLPPQQDRDAVMILHMGGVFGDKAATLRRFTQVYREKLTDEVRARLVLENDDVAWSVHDLLPVCEELGIPLVLDYHHHSIVHVNNENEKEGDNESENEDADLDTSPPSVAARTDLAARIRATWTAKGITPKMHYSEPSAGPLATPHQRRKHSARVVTLPPCLADADLMIEAKDKEQAVFDLMRRFQLPGFERIGDVPPHERDTTAVKNFDGVDVGGPEGLVYWPEGHEDWLKPKKKSRKVEDKEEEDKEEEE</sequence>
<evidence type="ECO:0000256" key="7">
    <source>
        <dbReference type="SAM" id="MobiDB-lite"/>
    </source>
</evidence>
<feature type="compositionally biased region" description="Acidic residues" evidence="7">
    <location>
        <begin position="509"/>
        <end position="518"/>
    </location>
</feature>
<keyword evidence="2 8" id="KW-0255">Endonuclease</keyword>
<feature type="region of interest" description="Disordered" evidence="7">
    <location>
        <begin position="130"/>
        <end position="157"/>
    </location>
</feature>
<dbReference type="eggNOG" id="ENOG502QTMI">
    <property type="taxonomic scope" value="Eukaryota"/>
</dbReference>
<evidence type="ECO:0000313" key="8">
    <source>
        <dbReference type="EMBL" id="EFX01524.1"/>
    </source>
</evidence>
<dbReference type="PANTHER" id="PTHR31290">
    <property type="entry name" value="UV-DAMAGE ENDONUCLEASE"/>
    <property type="match status" value="1"/>
</dbReference>
<evidence type="ECO:0000256" key="5">
    <source>
        <dbReference type="ARBA" id="ARBA00022801"/>
    </source>
</evidence>
<dbReference type="GeneID" id="25979902"/>
<feature type="compositionally biased region" description="Acidic residues" evidence="7">
    <location>
        <begin position="359"/>
        <end position="368"/>
    </location>
</feature>
<keyword evidence="1" id="KW-0540">Nuclease</keyword>
<dbReference type="Proteomes" id="UP000007796">
    <property type="component" value="Unassembled WGS sequence"/>
</dbReference>
<keyword evidence="5" id="KW-0378">Hydrolase</keyword>
<dbReference type="SUPFAM" id="SSF51658">
    <property type="entry name" value="Xylose isomerase-like"/>
    <property type="match status" value="1"/>
</dbReference>
<dbReference type="GO" id="GO:0043504">
    <property type="term" value="P:mitochondrial DNA repair"/>
    <property type="evidence" value="ECO:0007669"/>
    <property type="project" value="EnsemblFungi"/>
</dbReference>
<dbReference type="PANTHER" id="PTHR31290:SF5">
    <property type="entry name" value="UV-DAMAGE ENDONUCLEASE"/>
    <property type="match status" value="1"/>
</dbReference>
<dbReference type="GO" id="GO:0033892">
    <property type="term" value="F:deoxyribonuclease (pyrimidine dimer) activity"/>
    <property type="evidence" value="ECO:0007669"/>
    <property type="project" value="EnsemblFungi"/>
</dbReference>
<reference evidence="8 9" key="1">
    <citation type="journal article" date="2011" name="Proc. Natl. Acad. Sci. U.S.A.">
        <title>Genome and transcriptome analyses of the mountain pine beetle-fungal symbiont Grosmannia clavigera, a lodgepole pine pathogen.</title>
        <authorList>
            <person name="DiGuistini S."/>
            <person name="Wang Y."/>
            <person name="Liao N.Y."/>
            <person name="Taylor G."/>
            <person name="Tanguay P."/>
            <person name="Feau N."/>
            <person name="Henrissat B."/>
            <person name="Chan S.K."/>
            <person name="Hesse-Orce U."/>
            <person name="Alamouti S.M."/>
            <person name="Tsui C.K.M."/>
            <person name="Docking R.T."/>
            <person name="Levasseur A."/>
            <person name="Haridas S."/>
            <person name="Robertson G."/>
            <person name="Birol I."/>
            <person name="Holt R.A."/>
            <person name="Marra M.A."/>
            <person name="Hamelin R.C."/>
            <person name="Hirst M."/>
            <person name="Jones S.J.M."/>
            <person name="Bohlmann J."/>
            <person name="Breuil C."/>
        </authorList>
    </citation>
    <scope>NUCLEOTIDE SEQUENCE [LARGE SCALE GENOMIC DNA]</scope>
    <source>
        <strain evidence="9">kw1407 / UAMH 11150</strain>
    </source>
</reference>
<dbReference type="GO" id="GO:0000404">
    <property type="term" value="F:heteroduplex DNA loop binding"/>
    <property type="evidence" value="ECO:0007669"/>
    <property type="project" value="EnsemblFungi"/>
</dbReference>
<evidence type="ECO:0000256" key="6">
    <source>
        <dbReference type="ARBA" id="ARBA00023204"/>
    </source>
</evidence>
<dbReference type="Pfam" id="PF03851">
    <property type="entry name" value="UvdE"/>
    <property type="match status" value="1"/>
</dbReference>
<evidence type="ECO:0000256" key="4">
    <source>
        <dbReference type="ARBA" id="ARBA00022769"/>
    </source>
</evidence>
<name>F0XMS7_GROCL</name>
<dbReference type="STRING" id="655863.F0XMS7"/>
<dbReference type="GO" id="GO:0006298">
    <property type="term" value="P:mismatch repair"/>
    <property type="evidence" value="ECO:0007669"/>
    <property type="project" value="EnsemblFungi"/>
</dbReference>
<dbReference type="GO" id="GO:0006289">
    <property type="term" value="P:nucleotide-excision repair"/>
    <property type="evidence" value="ECO:0007669"/>
    <property type="project" value="InterPro"/>
</dbReference>
<proteinExistence type="predicted"/>
<dbReference type="GO" id="GO:0070914">
    <property type="term" value="P:UV-damage excision repair"/>
    <property type="evidence" value="ECO:0007669"/>
    <property type="project" value="EnsemblFungi"/>
</dbReference>
<dbReference type="InterPro" id="IPR004601">
    <property type="entry name" value="UvdE"/>
</dbReference>
<dbReference type="GO" id="GO:0006290">
    <property type="term" value="P:pyrimidine dimer repair"/>
    <property type="evidence" value="ECO:0007669"/>
    <property type="project" value="EnsemblFungi"/>
</dbReference>
<protein>
    <submittedName>
        <fullName evidence="8">Uv-endonuclease uve-1</fullName>
    </submittedName>
</protein>
<organism evidence="9">
    <name type="scientific">Grosmannia clavigera (strain kw1407 / UAMH 11150)</name>
    <name type="common">Blue stain fungus</name>
    <name type="synonym">Graphiocladiella clavigera</name>
    <dbReference type="NCBI Taxonomy" id="655863"/>
    <lineage>
        <taxon>Eukaryota</taxon>
        <taxon>Fungi</taxon>
        <taxon>Dikarya</taxon>
        <taxon>Ascomycota</taxon>
        <taxon>Pezizomycotina</taxon>
        <taxon>Sordariomycetes</taxon>
        <taxon>Sordariomycetidae</taxon>
        <taxon>Ophiostomatales</taxon>
        <taxon>Ophiostomataceae</taxon>
        <taxon>Leptographium</taxon>
    </lineage>
</organism>
<dbReference type="GO" id="GO:0005739">
    <property type="term" value="C:mitochondrion"/>
    <property type="evidence" value="ECO:0007669"/>
    <property type="project" value="EnsemblFungi"/>
</dbReference>
<accession>F0XMS7</accession>